<gene>
    <name evidence="4" type="ordered locus">Npun_R5598</name>
</gene>
<dbReference type="HOGENOM" id="CLU_026180_1_0_3"/>
<dbReference type="RefSeq" id="WP_012411847.1">
    <property type="nucleotide sequence ID" value="NC_010628.1"/>
</dbReference>
<keyword evidence="1" id="KW-0547">Nucleotide-binding</keyword>
<protein>
    <recommendedName>
        <fullName evidence="3">ATP-grasp domain-containing protein</fullName>
    </recommendedName>
</protein>
<evidence type="ECO:0000256" key="2">
    <source>
        <dbReference type="SAM" id="Phobius"/>
    </source>
</evidence>
<dbReference type="GO" id="GO:0005524">
    <property type="term" value="F:ATP binding"/>
    <property type="evidence" value="ECO:0007669"/>
    <property type="project" value="UniProtKB-UniRule"/>
</dbReference>
<dbReference type="PhylomeDB" id="B2J6X7"/>
<evidence type="ECO:0000313" key="4">
    <source>
        <dbReference type="EMBL" id="ACC83903.1"/>
    </source>
</evidence>
<dbReference type="Gene3D" id="3.30.470.20">
    <property type="entry name" value="ATP-grasp fold, B domain"/>
    <property type="match status" value="1"/>
</dbReference>
<evidence type="ECO:0000313" key="5">
    <source>
        <dbReference type="Proteomes" id="UP000001191"/>
    </source>
</evidence>
<dbReference type="GO" id="GO:0046872">
    <property type="term" value="F:metal ion binding"/>
    <property type="evidence" value="ECO:0007669"/>
    <property type="project" value="InterPro"/>
</dbReference>
<dbReference type="SMR" id="B2J6X7"/>
<dbReference type="KEGG" id="npu:Npun_R5598"/>
<evidence type="ECO:0000256" key="1">
    <source>
        <dbReference type="PROSITE-ProRule" id="PRU00409"/>
    </source>
</evidence>
<feature type="transmembrane region" description="Helical" evidence="2">
    <location>
        <begin position="30"/>
        <end position="52"/>
    </location>
</feature>
<organism evidence="4 5">
    <name type="scientific">Nostoc punctiforme (strain ATCC 29133 / PCC 73102)</name>
    <dbReference type="NCBI Taxonomy" id="63737"/>
    <lineage>
        <taxon>Bacteria</taxon>
        <taxon>Bacillati</taxon>
        <taxon>Cyanobacteriota</taxon>
        <taxon>Cyanophyceae</taxon>
        <taxon>Nostocales</taxon>
        <taxon>Nostocaceae</taxon>
        <taxon>Nostoc</taxon>
    </lineage>
</organism>
<dbReference type="InterPro" id="IPR011761">
    <property type="entry name" value="ATP-grasp"/>
</dbReference>
<dbReference type="NCBIfam" id="NF005315">
    <property type="entry name" value="PRK06849.1"/>
    <property type="match status" value="1"/>
</dbReference>
<dbReference type="Pfam" id="PF02655">
    <property type="entry name" value="ATP-grasp_3"/>
    <property type="match status" value="1"/>
</dbReference>
<keyword evidence="5" id="KW-1185">Reference proteome</keyword>
<proteinExistence type="predicted"/>
<dbReference type="SUPFAM" id="SSF56059">
    <property type="entry name" value="Glutathione synthetase ATP-binding domain-like"/>
    <property type="match status" value="1"/>
</dbReference>
<keyword evidence="2" id="KW-1133">Transmembrane helix</keyword>
<reference evidence="5" key="1">
    <citation type="submission" date="2008-04" db="EMBL/GenBank/DDBJ databases">
        <title>Complete sequence of chromosome of Nostoc punctiforme ATCC 29133.</title>
        <authorList>
            <consortium name="US DOE Joint Genome Institute"/>
            <person name="Copeland A."/>
            <person name="Lucas S."/>
            <person name="Lapidus A."/>
            <person name="Glavina del Rio T."/>
            <person name="Dalin E."/>
            <person name="Tice H."/>
            <person name="Pitluck S."/>
            <person name="Chain P."/>
            <person name="Malfatti S."/>
            <person name="Shin M."/>
            <person name="Vergez L."/>
            <person name="Schmutz J."/>
            <person name="Larimer F."/>
            <person name="Land M."/>
            <person name="Hauser L."/>
            <person name="Kyrpides N."/>
            <person name="Kim E."/>
            <person name="Meeks J.C."/>
            <person name="Elhai J."/>
            <person name="Campbell E.L."/>
            <person name="Thiel T."/>
            <person name="Longmire J."/>
            <person name="Potts M."/>
            <person name="Atlas R."/>
        </authorList>
    </citation>
    <scope>NUCLEOTIDE SEQUENCE [LARGE SCALE GENOMIC DNA]</scope>
    <source>
        <strain evidence="5">ATCC 29133 / PCC 73102</strain>
    </source>
</reference>
<accession>B2J6X7</accession>
<dbReference type="STRING" id="63737.Npun_R5598"/>
<feature type="domain" description="ATP-grasp" evidence="3">
    <location>
        <begin position="187"/>
        <end position="376"/>
    </location>
</feature>
<sequence>MAQSISLSLPQSTTPSKGVRLKIAALLKTIGTLILLLIALPLNALIVLISLMCRPFTKKPAVATHPQNILVSGGKMTKALQLARSFHAAGHRVILIEGHKYWLSGHRFSNSVSRFYTVPAPQDDPEGYTQALLEIVKREKIDVYVPVCSPVASYYDSLAKSALSEYCEVFHFDADITKMLDDKFAFTDRARSLGLSAPKSFKITDPEQVINFDFSKETRKYILKSISYDSVRRLNLTKLPCDTPEETAAFVKSLPISPEKPWIMQEFIPGKELCTHSTVRDGELRLHCCSNSSAFQINYENVENPQIQEWVQHFVKSLRLTGQISLDFIQAEDGTAYAIECNPRTHSAITMFYNHPGVAEAYLGKTPLAAPLEPLADSKPTYWIYHEIWRLTGIRSGQQLQTWFGRLVRGTDAIYRLDDPIPFLTLHHWQITLLLLQNLQRLKGWVKIDFNIGKLVELGGD</sequence>
<dbReference type="eggNOG" id="COG3919">
    <property type="taxonomic scope" value="Bacteria"/>
</dbReference>
<dbReference type="AlphaFoldDB" id="B2J6X7"/>
<reference evidence="4 5" key="2">
    <citation type="journal article" date="2013" name="Plant Physiol.">
        <title>A Nostoc punctiforme Sugar Transporter Necessary to Establish a Cyanobacterium-Plant Symbiosis.</title>
        <authorList>
            <person name="Ekman M."/>
            <person name="Picossi S."/>
            <person name="Campbell E.L."/>
            <person name="Meeks J.C."/>
            <person name="Flores E."/>
        </authorList>
    </citation>
    <scope>NUCLEOTIDE SEQUENCE [LARGE SCALE GENOMIC DNA]</scope>
    <source>
        <strain evidence="5">ATCC 29133 / PCC 73102</strain>
    </source>
</reference>
<dbReference type="EnsemblBacteria" id="ACC83903">
    <property type="protein sequence ID" value="ACC83903"/>
    <property type="gene ID" value="Npun_R5598"/>
</dbReference>
<keyword evidence="2" id="KW-0812">Transmembrane</keyword>
<dbReference type="InterPro" id="IPR003806">
    <property type="entry name" value="ATP-grasp_PylC-type"/>
</dbReference>
<dbReference type="EMBL" id="CP001037">
    <property type="protein sequence ID" value="ACC83903.1"/>
    <property type="molecule type" value="Genomic_DNA"/>
</dbReference>
<dbReference type="PROSITE" id="PS50975">
    <property type="entry name" value="ATP_GRASP"/>
    <property type="match status" value="1"/>
</dbReference>
<keyword evidence="1" id="KW-0067">ATP-binding</keyword>
<evidence type="ECO:0000259" key="3">
    <source>
        <dbReference type="PROSITE" id="PS50975"/>
    </source>
</evidence>
<dbReference type="Proteomes" id="UP000001191">
    <property type="component" value="Chromosome"/>
</dbReference>
<dbReference type="Gene3D" id="3.40.50.20">
    <property type="match status" value="1"/>
</dbReference>
<keyword evidence="2" id="KW-0472">Membrane</keyword>
<dbReference type="OrthoDB" id="40611at2"/>
<name>B2J6X7_NOSP7</name>